<dbReference type="EMBL" id="NBWC01000055">
    <property type="protein sequence ID" value="ORL58078.1"/>
    <property type="molecule type" value="Genomic_DNA"/>
</dbReference>
<sequence>MSEHTPGPWTVRPIPNPGLVGHTGYAIDFNEDQEQVVDFVYEEADARLIAAAPELLEALEMAMEIGDQCSRGFLGKFQAKARAAIAKARVKP</sequence>
<dbReference type="RefSeq" id="WP_084859271.1">
    <property type="nucleotide sequence ID" value="NZ_NBWC01000055.1"/>
</dbReference>
<reference evidence="1 2" key="1">
    <citation type="submission" date="2017-04" db="EMBL/GenBank/DDBJ databases">
        <title>Presence of VIM-2 positive Pseudomonas species in chickens and their surrounding environment.</title>
        <authorList>
            <person name="Zhang R."/>
        </authorList>
    </citation>
    <scope>NUCLEOTIDE SEQUENCE [LARGE SCALE GENOMIC DNA]</scope>
    <source>
        <strain evidence="1 2">DZ-C18</strain>
    </source>
</reference>
<gene>
    <name evidence="1" type="ORF">B7H17_26130</name>
</gene>
<evidence type="ECO:0000313" key="2">
    <source>
        <dbReference type="Proteomes" id="UP000193675"/>
    </source>
</evidence>
<name>A0A1X0ZLT8_PSEPU</name>
<dbReference type="OrthoDB" id="6970074at2"/>
<comment type="caution">
    <text evidence="1">The sequence shown here is derived from an EMBL/GenBank/DDBJ whole genome shotgun (WGS) entry which is preliminary data.</text>
</comment>
<proteinExistence type="predicted"/>
<dbReference type="Proteomes" id="UP000193675">
    <property type="component" value="Unassembled WGS sequence"/>
</dbReference>
<accession>A0A1X0ZLT8</accession>
<organism evidence="1 2">
    <name type="scientific">Pseudomonas putida</name>
    <name type="common">Arthrobacter siderocapsulatus</name>
    <dbReference type="NCBI Taxonomy" id="303"/>
    <lineage>
        <taxon>Bacteria</taxon>
        <taxon>Pseudomonadati</taxon>
        <taxon>Pseudomonadota</taxon>
        <taxon>Gammaproteobacteria</taxon>
        <taxon>Pseudomonadales</taxon>
        <taxon>Pseudomonadaceae</taxon>
        <taxon>Pseudomonas</taxon>
    </lineage>
</organism>
<dbReference type="AlphaFoldDB" id="A0A1X0ZLT8"/>
<evidence type="ECO:0000313" key="1">
    <source>
        <dbReference type="EMBL" id="ORL58078.1"/>
    </source>
</evidence>
<protein>
    <submittedName>
        <fullName evidence="1">Uncharacterized protein</fullName>
    </submittedName>
</protein>